<proteinExistence type="predicted"/>
<sequence>MILNVFNTRSTAFRLVKQFKTILFVQKRRVNSDKIL</sequence>
<organismHost>
    <name type="scientific">Bacillus subtilis</name>
    <dbReference type="NCBI Taxonomy" id="1423"/>
</organismHost>
<evidence type="ECO:0000313" key="1">
    <source>
        <dbReference type="EMBL" id="ACI91081.1"/>
    </source>
</evidence>
<dbReference type="KEGG" id="vg:7009170"/>
<accession>B6V2Z9</accession>
<dbReference type="RefSeq" id="YP_002300452.1">
    <property type="nucleotide sequence ID" value="NC_011421.1"/>
</dbReference>
<reference evidence="1 2" key="1">
    <citation type="journal article" date="2009" name="J. Mol. Biol.">
        <title>The genome of Bacillus subtilis bacteriophage SPO1.</title>
        <authorList>
            <person name="Stewart C.R."/>
            <person name="Casjens S.R."/>
            <person name="Cresawn S.G."/>
            <person name="Houtz J.M."/>
            <person name="Smith A.L."/>
            <person name="Ford M.E."/>
            <person name="Peebles C.L."/>
            <person name="Hatfull G.F."/>
            <person name="Hendrix R.W."/>
            <person name="Huang W.M."/>
            <person name="Pedulla M.L."/>
        </authorList>
    </citation>
    <scope>NUCLEOTIDE SEQUENCE [LARGE SCALE GENOMIC DNA]</scope>
</reference>
<keyword evidence="2" id="KW-1185">Reference proteome</keyword>
<organism evidence="1 2">
    <name type="scientific">Bacillus phage SP01</name>
    <name type="common">Bacteriophage SP01</name>
    <dbReference type="NCBI Taxonomy" id="2884427"/>
    <lineage>
        <taxon>Viruses</taxon>
        <taxon>Duplodnaviria</taxon>
        <taxon>Heunggongvirae</taxon>
        <taxon>Uroviricota</taxon>
        <taxon>Caudoviricetes</taxon>
        <taxon>Herelleviridae</taxon>
        <taxon>Spounavirinae</taxon>
        <taxon>Okubovirus</taxon>
        <taxon>Okubovirus SPO1</taxon>
    </lineage>
</organism>
<evidence type="ECO:0000313" key="2">
    <source>
        <dbReference type="Proteomes" id="UP000001590"/>
    </source>
</evidence>
<gene>
    <name evidence="1" type="primary">34.45</name>
    <name evidence="1" type="ORF">SPO1_181</name>
</gene>
<dbReference type="Proteomes" id="UP000001590">
    <property type="component" value="Segment"/>
</dbReference>
<dbReference type="EMBL" id="FJ230960">
    <property type="protein sequence ID" value="ACI91081.1"/>
    <property type="molecule type" value="Genomic_DNA"/>
</dbReference>
<protein>
    <submittedName>
        <fullName evidence="1">Gp34.45</fullName>
    </submittedName>
</protein>
<dbReference type="GeneID" id="7009170"/>
<name>B6V2Z9_BPSP1</name>